<reference evidence="2" key="1">
    <citation type="submission" date="2022-03" db="EMBL/GenBank/DDBJ databases">
        <title>Draft genome sequence of Aduncisulcus paluster, a free-living microaerophilic Fornicata.</title>
        <authorList>
            <person name="Yuyama I."/>
            <person name="Kume K."/>
            <person name="Tamura T."/>
            <person name="Inagaki Y."/>
            <person name="Hashimoto T."/>
        </authorList>
    </citation>
    <scope>NUCLEOTIDE SEQUENCE</scope>
    <source>
        <strain evidence="2">NY0171</strain>
    </source>
</reference>
<evidence type="ECO:0000313" key="2">
    <source>
        <dbReference type="EMBL" id="GKT36280.1"/>
    </source>
</evidence>
<sequence>MNPLCYFPDPSSLSNRISDLPYPGREPIDSFDLPLKRAAVASSLDHPFPIGTQYPSPSLPSHDISTLLHEPQRPQMSLSSHSSHSSHSSDLTPPTSLFGDNMFKAFPDTLMSAGVSSSKPLELFPSCHFAGETSSFQGDSPCASPSLVPSSTPLCSFSSPTRPHASVKKPIPQEIKKEIDCKPEPASIQVDAPSSIDKPIGDFLTTFCFLYKALDDLLYKYKHRRKLGDAIPIMHKAILALSDEGVTDVSSIMKKFVKARDEMEVEAPEILAPGQVQPKRSSFTAPQREIMLSFINRGEMPVLPETVHLVSRDAQLSDPKQFRRFLNNQRARRRGRK</sequence>
<proteinExistence type="predicted"/>
<comment type="caution">
    <text evidence="2">The sequence shown here is derived from an EMBL/GenBank/DDBJ whole genome shotgun (WGS) entry which is preliminary data.</text>
</comment>
<organism evidence="2 3">
    <name type="scientific">Aduncisulcus paluster</name>
    <dbReference type="NCBI Taxonomy" id="2918883"/>
    <lineage>
        <taxon>Eukaryota</taxon>
        <taxon>Metamonada</taxon>
        <taxon>Carpediemonas-like organisms</taxon>
        <taxon>Aduncisulcus</taxon>
    </lineage>
</organism>
<gene>
    <name evidence="2" type="ORF">ADUPG1_009276</name>
</gene>
<dbReference type="Proteomes" id="UP001057375">
    <property type="component" value="Unassembled WGS sequence"/>
</dbReference>
<name>A0ABQ5KYZ2_9EUKA</name>
<evidence type="ECO:0000256" key="1">
    <source>
        <dbReference type="SAM" id="MobiDB-lite"/>
    </source>
</evidence>
<dbReference type="EMBL" id="BQXS01011182">
    <property type="protein sequence ID" value="GKT36280.1"/>
    <property type="molecule type" value="Genomic_DNA"/>
</dbReference>
<keyword evidence="3" id="KW-1185">Reference proteome</keyword>
<evidence type="ECO:0000313" key="3">
    <source>
        <dbReference type="Proteomes" id="UP001057375"/>
    </source>
</evidence>
<feature type="compositionally biased region" description="Low complexity" evidence="1">
    <location>
        <begin position="77"/>
        <end position="89"/>
    </location>
</feature>
<feature type="region of interest" description="Disordered" evidence="1">
    <location>
        <begin position="72"/>
        <end position="93"/>
    </location>
</feature>
<protein>
    <submittedName>
        <fullName evidence="2">Uncharacterized protein</fullName>
    </submittedName>
</protein>
<accession>A0ABQ5KYZ2</accession>